<evidence type="ECO:0000313" key="3">
    <source>
        <dbReference type="Proteomes" id="UP000501130"/>
    </source>
</evidence>
<accession>A0ABX6N1Y5</accession>
<feature type="signal peptide" evidence="1">
    <location>
        <begin position="1"/>
        <end position="25"/>
    </location>
</feature>
<evidence type="ECO:0000256" key="1">
    <source>
        <dbReference type="SAM" id="SignalP"/>
    </source>
</evidence>
<keyword evidence="1" id="KW-0732">Signal</keyword>
<dbReference type="EMBL" id="CP053084">
    <property type="protein sequence ID" value="QJR28392.1"/>
    <property type="molecule type" value="Genomic_DNA"/>
</dbReference>
<reference evidence="2 3" key="1">
    <citation type="submission" date="2020-05" db="EMBL/GenBank/DDBJ databases">
        <title>Compete genome of Limnobacter sp. SAORIC-580.</title>
        <authorList>
            <person name="Song J."/>
            <person name="Cho J.-C."/>
        </authorList>
    </citation>
    <scope>NUCLEOTIDE SEQUENCE [LARGE SCALE GENOMIC DNA]</scope>
    <source>
        <strain evidence="2 3">SAORIC-580</strain>
    </source>
</reference>
<dbReference type="Proteomes" id="UP000501130">
    <property type="component" value="Chromosome"/>
</dbReference>
<name>A0ABX6N1Y5_9BURK</name>
<proteinExistence type="predicted"/>
<protein>
    <recommendedName>
        <fullName evidence="4">Transmembrane protein</fullName>
    </recommendedName>
</protein>
<organism evidence="2 3">
    <name type="scientific">Limnobacter profundi</name>
    <dbReference type="NCBI Taxonomy" id="2732163"/>
    <lineage>
        <taxon>Bacteria</taxon>
        <taxon>Pseudomonadati</taxon>
        <taxon>Pseudomonadota</taxon>
        <taxon>Betaproteobacteria</taxon>
        <taxon>Burkholderiales</taxon>
        <taxon>Burkholderiaceae</taxon>
        <taxon>Limnobacter</taxon>
    </lineage>
</organism>
<evidence type="ECO:0000313" key="2">
    <source>
        <dbReference type="EMBL" id="QJR28392.1"/>
    </source>
</evidence>
<evidence type="ECO:0008006" key="4">
    <source>
        <dbReference type="Google" id="ProtNLM"/>
    </source>
</evidence>
<gene>
    <name evidence="2" type="ORF">HKT17_01055</name>
</gene>
<dbReference type="RefSeq" id="WP_171097198.1">
    <property type="nucleotide sequence ID" value="NZ_CP053084.1"/>
</dbReference>
<dbReference type="PROSITE" id="PS51257">
    <property type="entry name" value="PROKAR_LIPOPROTEIN"/>
    <property type="match status" value="1"/>
</dbReference>
<keyword evidence="3" id="KW-1185">Reference proteome</keyword>
<sequence length="180" mass="19098">MKTAFTSSRAIFVSLLALCALVACSPQFNWRVVPNTDIGYMATFPDKPAQATRTMDLIGLQVPLTLQAAQIEGLYFAVGTVPLQGELAAQGAALRDALAQAVANNIAAGQAEVKPIQWLGKTVYEMSIKGKLPSGEAAFAQARFFEHQGVLYEVLMMGPGEAANPDSATSWFGGFSLLGQ</sequence>
<feature type="chain" id="PRO_5047387845" description="Transmembrane protein" evidence="1">
    <location>
        <begin position="26"/>
        <end position="180"/>
    </location>
</feature>